<dbReference type="InterPro" id="IPR020342">
    <property type="entry name" value="Phage_T4_Gp16_DNA-pack"/>
</dbReference>
<accession>E3SJ00</accession>
<keyword evidence="1" id="KW-0175">Coiled coil</keyword>
<dbReference type="RefSeq" id="YP_004322262.1">
    <property type="nucleotide sequence ID" value="NC_015279.1"/>
</dbReference>
<evidence type="ECO:0000313" key="2">
    <source>
        <dbReference type="EMBL" id="ADO97448.1"/>
    </source>
</evidence>
<dbReference type="EMBL" id="GU071095">
    <property type="protein sequence ID" value="ADO97448.1"/>
    <property type="molecule type" value="Genomic_DNA"/>
</dbReference>
<name>E3SJ00_9CAUD</name>
<reference evidence="2 3" key="1">
    <citation type="journal article" date="2010" name="Environ. Microbiol.">
        <title>Genomic analysis of oceanic cyanobacterial myoviruses compared with T4-like myoviruses from diverse hosts and environments.</title>
        <authorList>
            <person name="Sullivan M.B."/>
            <person name="Huang K.H."/>
            <person name="Ignacio-Espinoza J.C."/>
            <person name="Berlin A.M."/>
            <person name="Kelly L."/>
            <person name="Weigele P.R."/>
            <person name="DeFrancesco A.S."/>
            <person name="Kern S.E."/>
            <person name="Thompson L.R."/>
            <person name="Young S."/>
            <person name="Yandava C."/>
            <person name="Fu R."/>
            <person name="Krastins B."/>
            <person name="Chase M."/>
            <person name="Sarracino D."/>
            <person name="Osburne M.S."/>
            <person name="Henn M.R."/>
            <person name="Chisholm S.W."/>
        </authorList>
    </citation>
    <scope>NUCLEOTIDE SEQUENCE [LARGE SCALE GENOMIC DNA]</scope>
    <source>
        <strain evidence="2">8017-1</strain>
    </source>
</reference>
<dbReference type="Proteomes" id="UP000006524">
    <property type="component" value="Segment"/>
</dbReference>
<gene>
    <name evidence="2" type="primary">gp16</name>
    <name evidence="2" type="ORF">SSM2_106</name>
</gene>
<dbReference type="KEGG" id="vg:10326738"/>
<proteinExistence type="predicted"/>
<evidence type="ECO:0000313" key="3">
    <source>
        <dbReference type="Proteomes" id="UP000006524"/>
    </source>
</evidence>
<dbReference type="Gene3D" id="1.10.287.1060">
    <property type="entry name" value="ESAT-6-like"/>
    <property type="match status" value="1"/>
</dbReference>
<organism evidence="2 3">
    <name type="scientific">Synechococcus phage S-SM2</name>
    <dbReference type="NCBI Taxonomy" id="444860"/>
    <lineage>
        <taxon>Viruses</taxon>
        <taxon>Duplodnaviria</taxon>
        <taxon>Heunggongvirae</taxon>
        <taxon>Uroviricota</taxon>
        <taxon>Caudoviricetes</taxon>
        <taxon>Pantevenvirales</taxon>
        <taxon>Kyanoviridae</taxon>
        <taxon>Nilusvirus</taxon>
        <taxon>Nilusvirus ssm2</taxon>
    </lineage>
</organism>
<evidence type="ECO:0000256" key="1">
    <source>
        <dbReference type="SAM" id="Coils"/>
    </source>
</evidence>
<keyword evidence="3" id="KW-1185">Reference proteome</keyword>
<dbReference type="GeneID" id="10326738"/>
<sequence length="137" mass="15379">MTNKFDTLNDEFNVAGDIVQPEVVNKKIDKIKEASDDIKKDYDYTRGNLYSIIEKGQEAINGILELAQESEMPRAYEVAGQLIKNVADATDKLMDLQKKLKDVEEEKQSRGPSNVTNALFVGSTAELAKLLKEKDKK</sequence>
<feature type="coiled-coil region" evidence="1">
    <location>
        <begin position="79"/>
        <end position="106"/>
    </location>
</feature>
<dbReference type="OrthoDB" id="20321at10239"/>
<protein>
    <submittedName>
        <fullName evidence="2">Terminase DNA packaging enzyme small subunit</fullName>
    </submittedName>
</protein>
<dbReference type="Pfam" id="PF11053">
    <property type="entry name" value="DNA_Packaging"/>
    <property type="match status" value="1"/>
</dbReference>